<keyword evidence="4" id="KW-1185">Reference proteome</keyword>
<feature type="coiled-coil region" evidence="1">
    <location>
        <begin position="389"/>
        <end position="416"/>
    </location>
</feature>
<organism evidence="3 4">
    <name type="scientific">Paenalcaligenes hermetiae</name>
    <dbReference type="NCBI Taxonomy" id="1157987"/>
    <lineage>
        <taxon>Bacteria</taxon>
        <taxon>Pseudomonadati</taxon>
        <taxon>Pseudomonadota</taxon>
        <taxon>Betaproteobacteria</taxon>
        <taxon>Burkholderiales</taxon>
        <taxon>Alcaligenaceae</taxon>
        <taxon>Paenalcaligenes</taxon>
    </lineage>
</organism>
<dbReference type="EMBL" id="BAABKD010000011">
    <property type="protein sequence ID" value="GAA5092148.1"/>
    <property type="molecule type" value="Genomic_DNA"/>
</dbReference>
<dbReference type="RefSeq" id="WP_345371376.1">
    <property type="nucleotide sequence ID" value="NZ_BAABKD010000011.1"/>
</dbReference>
<dbReference type="PANTHER" id="PTHR32114">
    <property type="entry name" value="ABC TRANSPORTER ABCH.3"/>
    <property type="match status" value="1"/>
</dbReference>
<name>A0ABP9MAV1_9BURK</name>
<dbReference type="InterPro" id="IPR038729">
    <property type="entry name" value="Rad50/SbcC_AAA"/>
</dbReference>
<keyword evidence="1" id="KW-0175">Coiled coil</keyword>
<gene>
    <name evidence="3" type="ORF">GCM10023337_19020</name>
</gene>
<dbReference type="Pfam" id="PF13476">
    <property type="entry name" value="AAA_23"/>
    <property type="match status" value="1"/>
</dbReference>
<evidence type="ECO:0000313" key="4">
    <source>
        <dbReference type="Proteomes" id="UP001500227"/>
    </source>
</evidence>
<feature type="coiled-coil region" evidence="1">
    <location>
        <begin position="218"/>
        <end position="272"/>
    </location>
</feature>
<dbReference type="SUPFAM" id="SSF52540">
    <property type="entry name" value="P-loop containing nucleoside triphosphate hydrolases"/>
    <property type="match status" value="2"/>
</dbReference>
<feature type="domain" description="Rad50/SbcC-type AAA" evidence="2">
    <location>
        <begin position="6"/>
        <end position="270"/>
    </location>
</feature>
<feature type="coiled-coil region" evidence="1">
    <location>
        <begin position="480"/>
        <end position="556"/>
    </location>
</feature>
<proteinExistence type="predicted"/>
<comment type="caution">
    <text evidence="3">The sequence shown here is derived from an EMBL/GenBank/DDBJ whole genome shotgun (WGS) entry which is preliminary data.</text>
</comment>
<evidence type="ECO:0000313" key="3">
    <source>
        <dbReference type="EMBL" id="GAA5092148.1"/>
    </source>
</evidence>
<dbReference type="PANTHER" id="PTHR32114:SF2">
    <property type="entry name" value="ABC TRANSPORTER ABCH.3"/>
    <property type="match status" value="1"/>
</dbReference>
<evidence type="ECO:0000256" key="1">
    <source>
        <dbReference type="SAM" id="Coils"/>
    </source>
</evidence>
<protein>
    <recommendedName>
        <fullName evidence="2">Rad50/SbcC-type AAA domain-containing protein</fullName>
    </recommendedName>
</protein>
<feature type="coiled-coil region" evidence="1">
    <location>
        <begin position="692"/>
        <end position="778"/>
    </location>
</feature>
<sequence>MKILELRFKNLNSLYGEWCIDFRGEPYASQGIFALVGPTGAGKSTLLDAMCLALYGQTPRLGRITKSDNEIMSRHTGECYAEVVFAGQGGVFRCHWEQRRARKSPTGRLQEPDHQIADASTGILLESKRRLVVDVVEQKTGMNFDRFQRAVLLAQGQFDAFLKADVGEKSEMLEQITGTAMYSEISQRVHEQTRMEQQQLQQLQVQLEGVALLAPEQVHAYQLAIQQEKQAQEQLQQQLNVLQQASHWIDIQHSLRIEIQQLSEEAQRLQQAQLAFKPDQERLLLAQQAARIQPSYSSLLRLRQQRQEQEQTFQALQEQQRQQQQQLLPLQNTYEQRLTVYQQLLGMSESLSLWLDEIEQVNYALRRYQETWQTGQKTQQLWQQKHKQTKQLHQQSQQAKQQLQQYQEQIQAQNAHIAHLLEGRLLREWQTEKEQLQREQALWLRIASYEEQRQRLVKGEVCPLCGALEHPFAEQAATQPTELEQRLEFVEQRLQALEQAEQDLRKLANQEQHVHREFAVLYSQWQQSRDQEQESLEDYQQQQAELAQQQAQLSERCGQTQTHWQTIHLPQESRMILAPLLRHVQQALQKWTEPLTMHTWPFVPVQTLRQQWQALLQQARQQQERAAQQYQHAEKEVDRLAQQQLQVEHYLQTFKKEILEQEQRFAQALAGTFQDEAAFLAAQLPEKVLADLQRKEQQLAQQALENRTLLANAQQRLEQEQRKKLTTLDQAALTTQIEQVEKQLQHIQDSISRNRYALEQHEKEKARWESQQKRVLKQQAVYEQWLALHELIGSADGKKYRNFAQGLTFELLVAQANQQLTKMTDRYLLLHQTEQPLALFVIDNYQGGEVRSVKNLSGGESFIVSLALALGLSQMASQTVQVDSLFLDEGFGTLDEEALDVALTTLAQLQGEGKLIGIISHVPALKERIATQIHVLPQVGGRSRLQGPGCRSII</sequence>
<dbReference type="Gene3D" id="3.40.50.300">
    <property type="entry name" value="P-loop containing nucleotide triphosphate hydrolases"/>
    <property type="match status" value="2"/>
</dbReference>
<feature type="coiled-coil region" evidence="1">
    <location>
        <begin position="299"/>
        <end position="326"/>
    </location>
</feature>
<accession>A0ABP9MAV1</accession>
<feature type="coiled-coil region" evidence="1">
    <location>
        <begin position="605"/>
        <end position="643"/>
    </location>
</feature>
<evidence type="ECO:0000259" key="2">
    <source>
        <dbReference type="Pfam" id="PF13476"/>
    </source>
</evidence>
<dbReference type="InterPro" id="IPR027417">
    <property type="entry name" value="P-loop_NTPase"/>
</dbReference>
<dbReference type="Pfam" id="PF13558">
    <property type="entry name" value="SbcC_Walker_B"/>
    <property type="match status" value="1"/>
</dbReference>
<dbReference type="Proteomes" id="UP001500227">
    <property type="component" value="Unassembled WGS sequence"/>
</dbReference>
<reference evidence="4" key="1">
    <citation type="journal article" date="2019" name="Int. J. Syst. Evol. Microbiol.">
        <title>The Global Catalogue of Microorganisms (GCM) 10K type strain sequencing project: providing services to taxonomists for standard genome sequencing and annotation.</title>
        <authorList>
            <consortium name="The Broad Institute Genomics Platform"/>
            <consortium name="The Broad Institute Genome Sequencing Center for Infectious Disease"/>
            <person name="Wu L."/>
            <person name="Ma J."/>
        </authorList>
    </citation>
    <scope>NUCLEOTIDE SEQUENCE [LARGE SCALE GENOMIC DNA]</scope>
    <source>
        <strain evidence="4">JCM 18423</strain>
    </source>
</reference>